<organism evidence="1 2">
    <name type="scientific">Mycena maculata</name>
    <dbReference type="NCBI Taxonomy" id="230809"/>
    <lineage>
        <taxon>Eukaryota</taxon>
        <taxon>Fungi</taxon>
        <taxon>Dikarya</taxon>
        <taxon>Basidiomycota</taxon>
        <taxon>Agaricomycotina</taxon>
        <taxon>Agaricomycetes</taxon>
        <taxon>Agaricomycetidae</taxon>
        <taxon>Agaricales</taxon>
        <taxon>Marasmiineae</taxon>
        <taxon>Mycenaceae</taxon>
        <taxon>Mycena</taxon>
    </lineage>
</organism>
<accession>A0AAD7IQM9</accession>
<reference evidence="1" key="1">
    <citation type="submission" date="2023-03" db="EMBL/GenBank/DDBJ databases">
        <title>Massive genome expansion in bonnet fungi (Mycena s.s.) driven by repeated elements and novel gene families across ecological guilds.</title>
        <authorList>
            <consortium name="Lawrence Berkeley National Laboratory"/>
            <person name="Harder C.B."/>
            <person name="Miyauchi S."/>
            <person name="Viragh M."/>
            <person name="Kuo A."/>
            <person name="Thoen E."/>
            <person name="Andreopoulos B."/>
            <person name="Lu D."/>
            <person name="Skrede I."/>
            <person name="Drula E."/>
            <person name="Henrissat B."/>
            <person name="Morin E."/>
            <person name="Kohler A."/>
            <person name="Barry K."/>
            <person name="LaButti K."/>
            <person name="Morin E."/>
            <person name="Salamov A."/>
            <person name="Lipzen A."/>
            <person name="Mereny Z."/>
            <person name="Hegedus B."/>
            <person name="Baldrian P."/>
            <person name="Stursova M."/>
            <person name="Weitz H."/>
            <person name="Taylor A."/>
            <person name="Grigoriev I.V."/>
            <person name="Nagy L.G."/>
            <person name="Martin F."/>
            <person name="Kauserud H."/>
        </authorList>
    </citation>
    <scope>NUCLEOTIDE SEQUENCE</scope>
    <source>
        <strain evidence="1">CBHHK188m</strain>
    </source>
</reference>
<gene>
    <name evidence="1" type="ORF">DFH07DRAFT_562120</name>
</gene>
<dbReference type="Proteomes" id="UP001215280">
    <property type="component" value="Unassembled WGS sequence"/>
</dbReference>
<evidence type="ECO:0000313" key="2">
    <source>
        <dbReference type="Proteomes" id="UP001215280"/>
    </source>
</evidence>
<proteinExistence type="predicted"/>
<dbReference type="Gene3D" id="1.20.120.1870">
    <property type="entry name" value="Fic/DOC protein, Fido domain"/>
    <property type="match status" value="1"/>
</dbReference>
<name>A0AAD7IQM9_9AGAR</name>
<evidence type="ECO:0008006" key="3">
    <source>
        <dbReference type="Google" id="ProtNLM"/>
    </source>
</evidence>
<keyword evidence="2" id="KW-1185">Reference proteome</keyword>
<protein>
    <recommendedName>
        <fullName evidence="3">Fido domain-containing protein</fullName>
    </recommendedName>
</protein>
<comment type="caution">
    <text evidence="1">The sequence shown here is derived from an EMBL/GenBank/DDBJ whole genome shotgun (WGS) entry which is preliminary data.</text>
</comment>
<dbReference type="InterPro" id="IPR053737">
    <property type="entry name" value="Type_II_TA_Toxin"/>
</dbReference>
<dbReference type="EMBL" id="JARJLG010000089">
    <property type="protein sequence ID" value="KAJ7748482.1"/>
    <property type="molecule type" value="Genomic_DNA"/>
</dbReference>
<sequence>MACLQEILRITSPSHAWPHLNDDVELLTRHYGAQMTGPCLEFDETVYGTLPTGHPVRLLQLNRFVTAGLTPSGEMNGYQPVFRKEIKAATNIDIKGTRLYTESSAKHELRSVIDAASNLALDIRTSQYFKDGNHRTSLLALVLFLAEHRVLLTSSFFVYRAYTILSARFHPGNESNTLDAAAQADARRRIIRYLRRRTVPGVADIEYLLMLAETVRQLPIIVSHIEEVGARLREEWDHRSEIWGAMNWAQKVTVKWTFPELNKGRAKMR</sequence>
<dbReference type="AlphaFoldDB" id="A0AAD7IQM9"/>
<evidence type="ECO:0000313" key="1">
    <source>
        <dbReference type="EMBL" id="KAJ7748482.1"/>
    </source>
</evidence>